<feature type="chain" id="PRO_5003259634" evidence="2">
    <location>
        <begin position="20"/>
        <end position="302"/>
    </location>
</feature>
<dbReference type="PANTHER" id="PTHR34737">
    <property type="entry name" value="EF-HAND DOMAIN-CONTAINING PROTEIN"/>
    <property type="match status" value="1"/>
</dbReference>
<dbReference type="AlphaFoldDB" id="F0WX30"/>
<accession>F0WX30</accession>
<evidence type="ECO:0000313" key="4">
    <source>
        <dbReference type="EMBL" id="CCA26019.1"/>
    </source>
</evidence>
<protein>
    <submittedName>
        <fullName evidence="4">AlNc14C340G10787 protein</fullName>
    </submittedName>
</protein>
<feature type="compositionally biased region" description="Low complexity" evidence="1">
    <location>
        <begin position="235"/>
        <end position="245"/>
    </location>
</feature>
<sequence length="302" mass="32396">MTLYALHIALLVFSIQITAFEEFVTKLPNGNHFHAVGHIPKSYTKFSCIGQKYDDNPDWSSYCHLDCDEDGLTNGEELGDSCCEWKSSKDDSKLRKTDISDPNDPTDMTTAPKCKKTTSKTPPSARTQGTNTKSLTADEVVAEQDKETGSNGKVVSSKSQKVTKEKESEIEEGTNAKGSASEVTKAKGSAREEVINEKGSASEKVTKEKGSKVVDVTKKKVQDEGNVTNATTPISSTTEETGATELLEEAGGSGDGSMYGESGGSETNRSESGILNSALRKGGYESFYAFGGLLAIWISLLL</sequence>
<feature type="domain" description="Temptin Cys/Cys disulfide" evidence="3">
    <location>
        <begin position="18"/>
        <end position="103"/>
    </location>
</feature>
<feature type="compositionally biased region" description="Basic and acidic residues" evidence="1">
    <location>
        <begin position="189"/>
        <end position="223"/>
    </location>
</feature>
<dbReference type="PANTHER" id="PTHR34737:SF2">
    <property type="entry name" value="EF-HAND DOMAIN-CONTAINING PROTEIN"/>
    <property type="match status" value="1"/>
</dbReference>
<dbReference type="EMBL" id="FR824385">
    <property type="protein sequence ID" value="CCA26019.1"/>
    <property type="molecule type" value="Genomic_DNA"/>
</dbReference>
<reference evidence="4" key="2">
    <citation type="submission" date="2011-02" db="EMBL/GenBank/DDBJ databases">
        <authorList>
            <person name="MacLean D."/>
        </authorList>
    </citation>
    <scope>NUCLEOTIDE SEQUENCE</scope>
</reference>
<evidence type="ECO:0000256" key="1">
    <source>
        <dbReference type="SAM" id="MobiDB-lite"/>
    </source>
</evidence>
<feature type="compositionally biased region" description="Polar residues" evidence="1">
    <location>
        <begin position="225"/>
        <end position="234"/>
    </location>
</feature>
<dbReference type="InterPro" id="IPR057626">
    <property type="entry name" value="S-S_Temptin"/>
</dbReference>
<feature type="signal peptide" evidence="2">
    <location>
        <begin position="1"/>
        <end position="19"/>
    </location>
</feature>
<dbReference type="HOGENOM" id="CLU_922610_0_0_1"/>
<dbReference type="Pfam" id="PF24784">
    <property type="entry name" value="Temptin_C"/>
    <property type="match status" value="1"/>
</dbReference>
<name>F0WX30_9STRA</name>
<evidence type="ECO:0000259" key="3">
    <source>
        <dbReference type="Pfam" id="PF24784"/>
    </source>
</evidence>
<feature type="region of interest" description="Disordered" evidence="1">
    <location>
        <begin position="93"/>
        <end position="271"/>
    </location>
</feature>
<reference evidence="4" key="1">
    <citation type="journal article" date="2011" name="PLoS Biol.">
        <title>Gene gain and loss during evolution of obligate parasitism in the white rust pathogen of Arabidopsis thaliana.</title>
        <authorList>
            <person name="Kemen E."/>
            <person name="Gardiner A."/>
            <person name="Schultz-Larsen T."/>
            <person name="Kemen A.C."/>
            <person name="Balmuth A.L."/>
            <person name="Robert-Seilaniantz A."/>
            <person name="Bailey K."/>
            <person name="Holub E."/>
            <person name="Studholme D.J."/>
            <person name="Maclean D."/>
            <person name="Jones J.D."/>
        </authorList>
    </citation>
    <scope>NUCLEOTIDE SEQUENCE</scope>
</reference>
<evidence type="ECO:0000256" key="2">
    <source>
        <dbReference type="SAM" id="SignalP"/>
    </source>
</evidence>
<keyword evidence="2" id="KW-0732">Signal</keyword>
<gene>
    <name evidence="4" type="primary">AlNc14C340G10787</name>
    <name evidence="4" type="ORF">ALNC14_121630</name>
</gene>
<proteinExistence type="predicted"/>
<feature type="compositionally biased region" description="Gly residues" evidence="1">
    <location>
        <begin position="251"/>
        <end position="263"/>
    </location>
</feature>
<dbReference type="InterPro" id="IPR055313">
    <property type="entry name" value="Temptin-like"/>
</dbReference>
<organism evidence="4">
    <name type="scientific">Albugo laibachii Nc14</name>
    <dbReference type="NCBI Taxonomy" id="890382"/>
    <lineage>
        <taxon>Eukaryota</taxon>
        <taxon>Sar</taxon>
        <taxon>Stramenopiles</taxon>
        <taxon>Oomycota</taxon>
        <taxon>Peronosporomycetes</taxon>
        <taxon>Albuginales</taxon>
        <taxon>Albuginaceae</taxon>
        <taxon>Albugo</taxon>
    </lineage>
</organism>